<gene>
    <name evidence="2" type="ORF">CY34DRAFT_796884</name>
</gene>
<name>A0A0D0C3V4_9AGAM</name>
<dbReference type="OrthoDB" id="2685280at2759"/>
<organism evidence="2 3">
    <name type="scientific">Suillus luteus UH-Slu-Lm8-n1</name>
    <dbReference type="NCBI Taxonomy" id="930992"/>
    <lineage>
        <taxon>Eukaryota</taxon>
        <taxon>Fungi</taxon>
        <taxon>Dikarya</taxon>
        <taxon>Basidiomycota</taxon>
        <taxon>Agaricomycotina</taxon>
        <taxon>Agaricomycetes</taxon>
        <taxon>Agaricomycetidae</taxon>
        <taxon>Boletales</taxon>
        <taxon>Suillineae</taxon>
        <taxon>Suillaceae</taxon>
        <taxon>Suillus</taxon>
    </lineage>
</organism>
<feature type="region of interest" description="Disordered" evidence="1">
    <location>
        <begin position="87"/>
        <end position="233"/>
    </location>
</feature>
<keyword evidence="3" id="KW-1185">Reference proteome</keyword>
<dbReference type="AlphaFoldDB" id="A0A0D0C3V4"/>
<sequence>MQHSRAFAGLCNPGRFYKQGAQSYSTNSPFASFISDVKVSESLAASIEQTRRSAPRLSSLGDIEIPSIIPSSTTSLFAARAAQRQKRQLADAVPKDIEAKTANTPKPTPPPTSSLLSRRSQRLPKVEERPSNDGSSNPQTAAHPRLQERPSDDGSSNPQTVAHPRLQERPSNYGSSNPQTAAHPRPRRALPAETRSAPAEMRTDHQREGPKAPKPSRVVEPTSPVEDLDEADTSAPPVLHVSFNNTDLLQLFSSPALIPYVARPSIAQSRIDSRVQLLKERAGDYSRYLPGDIESTALTQGSVDYAKLILGRRREVGLKPRRAAIEVIHQAGLSSVSVSATSSRP</sequence>
<evidence type="ECO:0000256" key="1">
    <source>
        <dbReference type="SAM" id="MobiDB-lite"/>
    </source>
</evidence>
<evidence type="ECO:0000313" key="3">
    <source>
        <dbReference type="Proteomes" id="UP000054485"/>
    </source>
</evidence>
<dbReference type="EMBL" id="KN835132">
    <property type="protein sequence ID" value="KIK49478.1"/>
    <property type="molecule type" value="Genomic_DNA"/>
</dbReference>
<evidence type="ECO:0000313" key="2">
    <source>
        <dbReference type="EMBL" id="KIK49478.1"/>
    </source>
</evidence>
<proteinExistence type="predicted"/>
<dbReference type="HOGENOM" id="CLU_804540_0_0_1"/>
<accession>A0A0D0C3V4</accession>
<feature type="compositionally biased region" description="Polar residues" evidence="1">
    <location>
        <begin position="169"/>
        <end position="180"/>
    </location>
</feature>
<reference evidence="2 3" key="1">
    <citation type="submission" date="2014-04" db="EMBL/GenBank/DDBJ databases">
        <authorList>
            <consortium name="DOE Joint Genome Institute"/>
            <person name="Kuo A."/>
            <person name="Ruytinx J."/>
            <person name="Rineau F."/>
            <person name="Colpaert J."/>
            <person name="Kohler A."/>
            <person name="Nagy L.G."/>
            <person name="Floudas D."/>
            <person name="Copeland A."/>
            <person name="Barry K.W."/>
            <person name="Cichocki N."/>
            <person name="Veneault-Fourrey C."/>
            <person name="LaButti K."/>
            <person name="Lindquist E.A."/>
            <person name="Lipzen A."/>
            <person name="Lundell T."/>
            <person name="Morin E."/>
            <person name="Murat C."/>
            <person name="Sun H."/>
            <person name="Tunlid A."/>
            <person name="Henrissat B."/>
            <person name="Grigoriev I.V."/>
            <person name="Hibbett D.S."/>
            <person name="Martin F."/>
            <person name="Nordberg H.P."/>
            <person name="Cantor M.N."/>
            <person name="Hua S.X."/>
        </authorList>
    </citation>
    <scope>NUCLEOTIDE SEQUENCE [LARGE SCALE GENOMIC DNA]</scope>
    <source>
        <strain evidence="2 3">UH-Slu-Lm8-n1</strain>
    </source>
</reference>
<feature type="compositionally biased region" description="Basic and acidic residues" evidence="1">
    <location>
        <begin position="201"/>
        <end position="211"/>
    </location>
</feature>
<dbReference type="Proteomes" id="UP000054485">
    <property type="component" value="Unassembled WGS sequence"/>
</dbReference>
<protein>
    <submittedName>
        <fullName evidence="2">Uncharacterized protein</fullName>
    </submittedName>
</protein>
<reference evidence="3" key="2">
    <citation type="submission" date="2015-01" db="EMBL/GenBank/DDBJ databases">
        <title>Evolutionary Origins and Diversification of the Mycorrhizal Mutualists.</title>
        <authorList>
            <consortium name="DOE Joint Genome Institute"/>
            <consortium name="Mycorrhizal Genomics Consortium"/>
            <person name="Kohler A."/>
            <person name="Kuo A."/>
            <person name="Nagy L.G."/>
            <person name="Floudas D."/>
            <person name="Copeland A."/>
            <person name="Barry K.W."/>
            <person name="Cichocki N."/>
            <person name="Veneault-Fourrey C."/>
            <person name="LaButti K."/>
            <person name="Lindquist E.A."/>
            <person name="Lipzen A."/>
            <person name="Lundell T."/>
            <person name="Morin E."/>
            <person name="Murat C."/>
            <person name="Riley R."/>
            <person name="Ohm R."/>
            <person name="Sun H."/>
            <person name="Tunlid A."/>
            <person name="Henrissat B."/>
            <person name="Grigoriev I.V."/>
            <person name="Hibbett D.S."/>
            <person name="Martin F."/>
        </authorList>
    </citation>
    <scope>NUCLEOTIDE SEQUENCE [LARGE SCALE GENOMIC DNA]</scope>
    <source>
        <strain evidence="3">UH-Slu-Lm8-n1</strain>
    </source>
</reference>
<dbReference type="InParanoid" id="A0A0D0C3V4"/>